<comment type="caution">
    <text evidence="1">The sequence shown here is derived from an EMBL/GenBank/DDBJ whole genome shotgun (WGS) entry which is preliminary data.</text>
</comment>
<reference evidence="1 2" key="1">
    <citation type="submission" date="2024-01" db="EMBL/GenBank/DDBJ databases">
        <title>Genome assemblies of Stephania.</title>
        <authorList>
            <person name="Yang L."/>
        </authorList>
    </citation>
    <scope>NUCLEOTIDE SEQUENCE [LARGE SCALE GENOMIC DNA]</scope>
    <source>
        <strain evidence="1">JXDWG</strain>
        <tissue evidence="1">Leaf</tissue>
    </source>
</reference>
<evidence type="ECO:0000313" key="2">
    <source>
        <dbReference type="Proteomes" id="UP001419268"/>
    </source>
</evidence>
<evidence type="ECO:0000313" key="1">
    <source>
        <dbReference type="EMBL" id="KAK9104263.1"/>
    </source>
</evidence>
<dbReference type="AlphaFoldDB" id="A0AAP0HWK5"/>
<organism evidence="1 2">
    <name type="scientific">Stephania cephalantha</name>
    <dbReference type="NCBI Taxonomy" id="152367"/>
    <lineage>
        <taxon>Eukaryota</taxon>
        <taxon>Viridiplantae</taxon>
        <taxon>Streptophyta</taxon>
        <taxon>Embryophyta</taxon>
        <taxon>Tracheophyta</taxon>
        <taxon>Spermatophyta</taxon>
        <taxon>Magnoliopsida</taxon>
        <taxon>Ranunculales</taxon>
        <taxon>Menispermaceae</taxon>
        <taxon>Menispermoideae</taxon>
        <taxon>Cissampelideae</taxon>
        <taxon>Stephania</taxon>
    </lineage>
</organism>
<protein>
    <submittedName>
        <fullName evidence="1">Uncharacterized protein</fullName>
    </submittedName>
</protein>
<name>A0AAP0HWK5_9MAGN</name>
<accession>A0AAP0HWK5</accession>
<dbReference type="EMBL" id="JBBNAG010000009">
    <property type="protein sequence ID" value="KAK9104263.1"/>
    <property type="molecule type" value="Genomic_DNA"/>
</dbReference>
<sequence>MTDQRQRVVLLTVLISNRLGPFAWLPISKEDRDSSRLHITFTELAKQHGPLMMMKFNCAR</sequence>
<dbReference type="Proteomes" id="UP001419268">
    <property type="component" value="Unassembled WGS sequence"/>
</dbReference>
<proteinExistence type="predicted"/>
<keyword evidence="2" id="KW-1185">Reference proteome</keyword>
<gene>
    <name evidence="1" type="ORF">Scep_021107</name>
</gene>